<dbReference type="KEGG" id="xeu:XSP_001761"/>
<dbReference type="Gene3D" id="3.10.450.50">
    <property type="match status" value="1"/>
</dbReference>
<dbReference type="Proteomes" id="UP000254168">
    <property type="component" value="Unassembled WGS sequence"/>
</dbReference>
<reference evidence="3 4" key="1">
    <citation type="submission" date="2018-06" db="EMBL/GenBank/DDBJ databases">
        <authorList>
            <person name="Pothier F. J."/>
        </authorList>
    </citation>
    <scope>NUCLEOTIDE SEQUENCE [LARGE SCALE GENOMIC DNA]</scope>
    <source>
        <strain evidence="3 4">CPBF 424</strain>
    </source>
</reference>
<evidence type="ECO:0000313" key="2">
    <source>
        <dbReference type="EMBL" id="CAD1790831.1"/>
    </source>
</evidence>
<name>A0A6V7MSJ4_9XANT</name>
<dbReference type="InterPro" id="IPR032710">
    <property type="entry name" value="NTF2-like_dom_sf"/>
</dbReference>
<dbReference type="Pfam" id="PF12680">
    <property type="entry name" value="SnoaL_2"/>
    <property type="match status" value="1"/>
</dbReference>
<evidence type="ECO:0000313" key="4">
    <source>
        <dbReference type="Proteomes" id="UP000254168"/>
    </source>
</evidence>
<dbReference type="EMBL" id="UIHB01000002">
    <property type="protein sequence ID" value="SUZ27911.1"/>
    <property type="molecule type" value="Genomic_DNA"/>
</dbReference>
<feature type="domain" description="SnoaL-like" evidence="1">
    <location>
        <begin position="10"/>
        <end position="109"/>
    </location>
</feature>
<dbReference type="Proteomes" id="UP000515493">
    <property type="component" value="Chromosome"/>
</dbReference>
<gene>
    <name evidence="3" type="ORF">CPBF424_17070</name>
    <name evidence="2" type="ORF">XSP_001761</name>
</gene>
<dbReference type="PIRSF" id="PIRSF030561">
    <property type="entry name" value="UCP030561"/>
    <property type="match status" value="1"/>
</dbReference>
<reference evidence="2 5" key="2">
    <citation type="submission" date="2020-07" db="EMBL/GenBank/DDBJ databases">
        <authorList>
            <person name="Teixeira M."/>
        </authorList>
    </citation>
    <scope>NUCLEOTIDE SEQUENCE [LARGE SCALE GENOMIC DNA]</scope>
    <source>
        <strain evidence="2">1</strain>
    </source>
</reference>
<sequence length="124" mass="13583">MTTDNVLSIVQAQLDAYNAKDIDALLATYADDAEHYTLHGPRLAKGHAMLRERFLARFEEPDLHARLLSRTVVGNIVADSELITRNLADGTSLVEMLCIYEVADGKIQRASFATGARIATAPAR</sequence>
<dbReference type="InterPro" id="IPR037401">
    <property type="entry name" value="SnoaL-like"/>
</dbReference>
<evidence type="ECO:0000259" key="1">
    <source>
        <dbReference type="Pfam" id="PF12680"/>
    </source>
</evidence>
<dbReference type="GeneID" id="79389078"/>
<keyword evidence="4" id="KW-1185">Reference proteome</keyword>
<dbReference type="RefSeq" id="WP_104582838.1">
    <property type="nucleotide sequence ID" value="NZ_HG999363.1"/>
</dbReference>
<dbReference type="AlphaFoldDB" id="A0A6V7MSJ4"/>
<evidence type="ECO:0000313" key="3">
    <source>
        <dbReference type="EMBL" id="SUZ27911.1"/>
    </source>
</evidence>
<organism evidence="2 5">
    <name type="scientific">Xanthomonas euroxanthea</name>
    <dbReference type="NCBI Taxonomy" id="2259622"/>
    <lineage>
        <taxon>Bacteria</taxon>
        <taxon>Pseudomonadati</taxon>
        <taxon>Pseudomonadota</taxon>
        <taxon>Gammaproteobacteria</taxon>
        <taxon>Lysobacterales</taxon>
        <taxon>Lysobacteraceae</taxon>
        <taxon>Xanthomonas</taxon>
    </lineage>
</organism>
<dbReference type="InterPro" id="IPR008317">
    <property type="entry name" value="UCP030561"/>
</dbReference>
<evidence type="ECO:0000313" key="5">
    <source>
        <dbReference type="Proteomes" id="UP000515493"/>
    </source>
</evidence>
<dbReference type="SUPFAM" id="SSF54427">
    <property type="entry name" value="NTF2-like"/>
    <property type="match status" value="1"/>
</dbReference>
<proteinExistence type="predicted"/>
<accession>A0A6V7MSJ4</accession>
<protein>
    <submittedName>
        <fullName evidence="2">SnoaL-like domain-containing protein</fullName>
    </submittedName>
</protein>
<dbReference type="EMBL" id="LR861803">
    <property type="protein sequence ID" value="CAD1790831.1"/>
    <property type="molecule type" value="Genomic_DNA"/>
</dbReference>